<reference evidence="1" key="1">
    <citation type="submission" date="2022-06" db="EMBL/GenBank/DDBJ databases">
        <title>Diverse halophilic archaea isolated from saline environments.</title>
        <authorList>
            <person name="Cui H.-L."/>
        </authorList>
    </citation>
    <scope>NUCLEOTIDE SEQUENCE</scope>
    <source>
        <strain evidence="1">WLHS1</strain>
    </source>
</reference>
<proteinExistence type="predicted"/>
<protein>
    <submittedName>
        <fullName evidence="1">Uncharacterized protein</fullName>
    </submittedName>
</protein>
<organism evidence="1 2">
    <name type="scientific">Natronosalvus rutilus</name>
    <dbReference type="NCBI Taxonomy" id="2953753"/>
    <lineage>
        <taxon>Archaea</taxon>
        <taxon>Methanobacteriati</taxon>
        <taxon>Methanobacteriota</taxon>
        <taxon>Stenosarchaea group</taxon>
        <taxon>Halobacteria</taxon>
        <taxon>Halobacteriales</taxon>
        <taxon>Natrialbaceae</taxon>
        <taxon>Natronosalvus</taxon>
    </lineage>
</organism>
<dbReference type="GeneID" id="73289618"/>
<evidence type="ECO:0000313" key="1">
    <source>
        <dbReference type="EMBL" id="UTF54849.1"/>
    </source>
</evidence>
<dbReference type="AlphaFoldDB" id="A0A9E7SUJ5"/>
<evidence type="ECO:0000313" key="2">
    <source>
        <dbReference type="Proteomes" id="UP001056855"/>
    </source>
</evidence>
<sequence length="278" mass="30068">MNTNQQTYQRRTALRVLALATSVGLAGCTASDDSESATESNDSLEFDSRVEGTQLVLAFKAGVIDQVNVVDPSGELFVTRTVEAGVSRLTVEIGAEYTPGTYEVVGLAAKEVVETQILKLEPDLELTELRLGKEYPEEMYEGATESDTNAEAILSVTNTGTGPTAVTQLRFRGDVPLPTHESYDETGVSGIYDPENDFGADADAIVIPAGETVLIYSNTWPFSPTARGIDCDLAGEDGHFTVELFSIHHSQSISLEYKIQYAESDTYGCSYKVEKVLP</sequence>
<accession>A0A9E7SUJ5</accession>
<name>A0A9E7SUJ5_9EURY</name>
<dbReference type="Proteomes" id="UP001056855">
    <property type="component" value="Chromosome"/>
</dbReference>
<keyword evidence="2" id="KW-1185">Reference proteome</keyword>
<dbReference type="KEGG" id="sawl:NGM29_06190"/>
<dbReference type="EMBL" id="CP100355">
    <property type="protein sequence ID" value="UTF54849.1"/>
    <property type="molecule type" value="Genomic_DNA"/>
</dbReference>
<gene>
    <name evidence="1" type="ORF">NGM29_06190</name>
</gene>
<dbReference type="RefSeq" id="WP_254159566.1">
    <property type="nucleotide sequence ID" value="NZ_CP100355.1"/>
</dbReference>